<feature type="compositionally biased region" description="Basic and acidic residues" evidence="5">
    <location>
        <begin position="428"/>
        <end position="458"/>
    </location>
</feature>
<dbReference type="CDD" id="cd18787">
    <property type="entry name" value="SF2_C_DEAD"/>
    <property type="match status" value="1"/>
</dbReference>
<evidence type="ECO:0000256" key="3">
    <source>
        <dbReference type="ARBA" id="ARBA00022806"/>
    </source>
</evidence>
<dbReference type="PROSITE" id="PS51194">
    <property type="entry name" value="HELICASE_CTER"/>
    <property type="match status" value="1"/>
</dbReference>
<dbReference type="Pfam" id="PF00270">
    <property type="entry name" value="DEAD"/>
    <property type="match status" value="1"/>
</dbReference>
<keyword evidence="2" id="KW-0378">Hydrolase</keyword>
<dbReference type="SMART" id="SM00487">
    <property type="entry name" value="DEXDc"/>
    <property type="match status" value="1"/>
</dbReference>
<evidence type="ECO:0000256" key="2">
    <source>
        <dbReference type="ARBA" id="ARBA00022801"/>
    </source>
</evidence>
<dbReference type="InterPro" id="IPR014001">
    <property type="entry name" value="Helicase_ATP-bd"/>
</dbReference>
<accession>A0A2V3IPZ3</accession>
<dbReference type="GO" id="GO:0004386">
    <property type="term" value="F:helicase activity"/>
    <property type="evidence" value="ECO:0007669"/>
    <property type="project" value="UniProtKB-KW"/>
</dbReference>
<reference evidence="8 9" key="1">
    <citation type="journal article" date="2018" name="Mol. Biol. Evol.">
        <title>Analysis of the draft genome of the red seaweed Gracilariopsis chorda provides insights into genome size evolution in Rhodophyta.</title>
        <authorList>
            <person name="Lee J."/>
            <person name="Yang E.C."/>
            <person name="Graf L."/>
            <person name="Yang J.H."/>
            <person name="Qiu H."/>
            <person name="Zel Zion U."/>
            <person name="Chan C.X."/>
            <person name="Stephens T.G."/>
            <person name="Weber A.P.M."/>
            <person name="Boo G.H."/>
            <person name="Boo S.M."/>
            <person name="Kim K.M."/>
            <person name="Shin Y."/>
            <person name="Jung M."/>
            <person name="Lee S.J."/>
            <person name="Yim H.S."/>
            <person name="Lee J.H."/>
            <person name="Bhattacharya D."/>
            <person name="Yoon H.S."/>
        </authorList>
    </citation>
    <scope>NUCLEOTIDE SEQUENCE [LARGE SCALE GENOMIC DNA]</scope>
    <source>
        <strain evidence="8 9">SKKU-2015</strain>
        <tissue evidence="8">Whole body</tissue>
    </source>
</reference>
<dbReference type="Pfam" id="PF00271">
    <property type="entry name" value="Helicase_C"/>
    <property type="match status" value="1"/>
</dbReference>
<evidence type="ECO:0000256" key="5">
    <source>
        <dbReference type="SAM" id="MobiDB-lite"/>
    </source>
</evidence>
<dbReference type="InterPro" id="IPR027417">
    <property type="entry name" value="P-loop_NTPase"/>
</dbReference>
<keyword evidence="3 8" id="KW-0347">Helicase</keyword>
<dbReference type="GO" id="GO:0005524">
    <property type="term" value="F:ATP binding"/>
    <property type="evidence" value="ECO:0007669"/>
    <property type="project" value="UniProtKB-KW"/>
</dbReference>
<feature type="compositionally biased region" description="Basic residues" evidence="5">
    <location>
        <begin position="459"/>
        <end position="494"/>
    </location>
</feature>
<feature type="domain" description="Helicase C-terminal" evidence="7">
    <location>
        <begin position="278"/>
        <end position="439"/>
    </location>
</feature>
<feature type="domain" description="Helicase ATP-binding" evidence="6">
    <location>
        <begin position="60"/>
        <end position="252"/>
    </location>
</feature>
<dbReference type="PROSITE" id="PS51192">
    <property type="entry name" value="HELICASE_ATP_BIND_1"/>
    <property type="match status" value="1"/>
</dbReference>
<dbReference type="InterPro" id="IPR001650">
    <property type="entry name" value="Helicase_C-like"/>
</dbReference>
<comment type="caution">
    <text evidence="8">The sequence shown here is derived from an EMBL/GenBank/DDBJ whole genome shotgun (WGS) entry which is preliminary data.</text>
</comment>
<organism evidence="8 9">
    <name type="scientific">Gracilariopsis chorda</name>
    <dbReference type="NCBI Taxonomy" id="448386"/>
    <lineage>
        <taxon>Eukaryota</taxon>
        <taxon>Rhodophyta</taxon>
        <taxon>Florideophyceae</taxon>
        <taxon>Rhodymeniophycidae</taxon>
        <taxon>Gracilariales</taxon>
        <taxon>Gracilariaceae</taxon>
        <taxon>Gracilariopsis</taxon>
    </lineage>
</organism>
<evidence type="ECO:0000313" key="8">
    <source>
        <dbReference type="EMBL" id="PXF44152.1"/>
    </source>
</evidence>
<dbReference type="Proteomes" id="UP000247409">
    <property type="component" value="Unassembled WGS sequence"/>
</dbReference>
<dbReference type="OrthoDB" id="10256233at2759"/>
<dbReference type="CDD" id="cd00268">
    <property type="entry name" value="DEADc"/>
    <property type="match status" value="1"/>
</dbReference>
<protein>
    <submittedName>
        <fullName evidence="8">DEAD-box ATP-dependent RNA helicase 39</fullName>
    </submittedName>
</protein>
<evidence type="ECO:0000259" key="6">
    <source>
        <dbReference type="PROSITE" id="PS51192"/>
    </source>
</evidence>
<evidence type="ECO:0000256" key="1">
    <source>
        <dbReference type="ARBA" id="ARBA00022741"/>
    </source>
</evidence>
<dbReference type="GO" id="GO:0003676">
    <property type="term" value="F:nucleic acid binding"/>
    <property type="evidence" value="ECO:0007669"/>
    <property type="project" value="InterPro"/>
</dbReference>
<evidence type="ECO:0000313" key="9">
    <source>
        <dbReference type="Proteomes" id="UP000247409"/>
    </source>
</evidence>
<evidence type="ECO:0000259" key="7">
    <source>
        <dbReference type="PROSITE" id="PS51194"/>
    </source>
</evidence>
<feature type="region of interest" description="Disordered" evidence="5">
    <location>
        <begin position="428"/>
        <end position="494"/>
    </location>
</feature>
<keyword evidence="1" id="KW-0547">Nucleotide-binding</keyword>
<dbReference type="SUPFAM" id="SSF52540">
    <property type="entry name" value="P-loop containing nucleoside triphosphate hydrolases"/>
    <property type="match status" value="1"/>
</dbReference>
<dbReference type="InterPro" id="IPR011545">
    <property type="entry name" value="DEAD/DEAH_box_helicase_dom"/>
</dbReference>
<evidence type="ECO:0000256" key="4">
    <source>
        <dbReference type="ARBA" id="ARBA00022840"/>
    </source>
</evidence>
<keyword evidence="9" id="KW-1185">Reference proteome</keyword>
<dbReference type="STRING" id="448386.A0A2V3IPZ3"/>
<dbReference type="EMBL" id="NBIV01000101">
    <property type="protein sequence ID" value="PXF44152.1"/>
    <property type="molecule type" value="Genomic_DNA"/>
</dbReference>
<name>A0A2V3IPZ3_9FLOR</name>
<gene>
    <name evidence="8" type="ORF">BWQ96_06125</name>
</gene>
<keyword evidence="4" id="KW-0067">ATP-binding</keyword>
<dbReference type="SMART" id="SM00490">
    <property type="entry name" value="HELICc"/>
    <property type="match status" value="1"/>
</dbReference>
<dbReference type="Gene3D" id="3.40.50.300">
    <property type="entry name" value="P-loop containing nucleotide triphosphate hydrolases"/>
    <property type="match status" value="2"/>
</dbReference>
<dbReference type="PANTHER" id="PTHR47960">
    <property type="entry name" value="DEAD-BOX ATP-DEPENDENT RNA HELICASE 50"/>
    <property type="match status" value="1"/>
</dbReference>
<dbReference type="AlphaFoldDB" id="A0A2V3IPZ3"/>
<proteinExistence type="predicted"/>
<dbReference type="InterPro" id="IPR044742">
    <property type="entry name" value="DEAD/DEAH_RhlB"/>
</dbReference>
<dbReference type="GO" id="GO:0016787">
    <property type="term" value="F:hydrolase activity"/>
    <property type="evidence" value="ECO:0007669"/>
    <property type="project" value="UniProtKB-KW"/>
</dbReference>
<sequence length="494" mass="54455">MAASLGAAKARDVSETHIPAPTTPLFTGSTFGALGLEEGILDHLGSFNIKTPTGIQSRGVPPILGGADVILGAATGSGKTFAYLLPVVQQLKQAEQFRGEEDAPLRVARRPRALVLVPTRELAEQVEQVARALSHVVKFRVIGALAGGPGSMRKLKERLNYPVDVLVATTGRLLQLLEERLIDVRFVKHVVIDEVDTLCDKGFDTELNKILWWCKGANSNIVNHPQFIAAGATHPRAAEQIYSQVFPNAKRINVDLHRAPRGLEQRFVYVGANTKVQELISFLNATERDGALTGGRMMVFCNTMDSCRFVDHFLVESGYNTSCIHGDVPLERREKEYESFRNGQKPLLICTDMAARGLDNLKVDHVVLFDFPNSAVDYLHRAGRTARAGATGRVTSFVLKKDMRLARAIQRAGLHGYDALESARVSREQEAARKQREKEAAAEREQMEVVEEKGEPRRMGKGRHSVGVKRLQFRRGGSRVRGRGGSAGRRRAGR</sequence>